<accession>A0ABU7A9T1</accession>
<keyword evidence="2" id="KW-1185">Reference proteome</keyword>
<name>A0ABU7A9T1_9TELE</name>
<evidence type="ECO:0000313" key="2">
    <source>
        <dbReference type="Proteomes" id="UP001345963"/>
    </source>
</evidence>
<dbReference type="EMBL" id="JAHUTI010010002">
    <property type="protein sequence ID" value="MED6234876.1"/>
    <property type="molecule type" value="Genomic_DNA"/>
</dbReference>
<gene>
    <name evidence="1" type="ORF">ATANTOWER_005913</name>
</gene>
<reference evidence="1 2" key="1">
    <citation type="submission" date="2021-07" db="EMBL/GenBank/DDBJ databases">
        <authorList>
            <person name="Palmer J.M."/>
        </authorList>
    </citation>
    <scope>NUCLEOTIDE SEQUENCE [LARGE SCALE GENOMIC DNA]</scope>
    <source>
        <strain evidence="1 2">AT_MEX2019</strain>
        <tissue evidence="1">Muscle</tissue>
    </source>
</reference>
<proteinExistence type="predicted"/>
<protein>
    <submittedName>
        <fullName evidence="1">Uncharacterized protein</fullName>
    </submittedName>
</protein>
<dbReference type="Proteomes" id="UP001345963">
    <property type="component" value="Unassembled WGS sequence"/>
</dbReference>
<evidence type="ECO:0000313" key="1">
    <source>
        <dbReference type="EMBL" id="MED6234876.1"/>
    </source>
</evidence>
<organism evidence="1 2">
    <name type="scientific">Ataeniobius toweri</name>
    <dbReference type="NCBI Taxonomy" id="208326"/>
    <lineage>
        <taxon>Eukaryota</taxon>
        <taxon>Metazoa</taxon>
        <taxon>Chordata</taxon>
        <taxon>Craniata</taxon>
        <taxon>Vertebrata</taxon>
        <taxon>Euteleostomi</taxon>
        <taxon>Actinopterygii</taxon>
        <taxon>Neopterygii</taxon>
        <taxon>Teleostei</taxon>
        <taxon>Neoteleostei</taxon>
        <taxon>Acanthomorphata</taxon>
        <taxon>Ovalentaria</taxon>
        <taxon>Atherinomorphae</taxon>
        <taxon>Cyprinodontiformes</taxon>
        <taxon>Goodeidae</taxon>
        <taxon>Ataeniobius</taxon>
    </lineage>
</organism>
<comment type="caution">
    <text evidence="1">The sequence shown here is derived from an EMBL/GenBank/DDBJ whole genome shotgun (WGS) entry which is preliminary data.</text>
</comment>
<sequence>MYIDPSLNRHLNVVEGFDCWNNPRGYVVRGLSAPGRVSHGKQPLGHGSDKERFRHLHEDHLNEARNAAQYDGARVPPWSQAWRWDSSASAWWPGYSLRDLARPSPNKRHKAIAQWAHHLHGEP</sequence>